<dbReference type="RefSeq" id="WP_188881686.1">
    <property type="nucleotide sequence ID" value="NZ_BMOY01000013.1"/>
</dbReference>
<dbReference type="GO" id="GO:0016887">
    <property type="term" value="F:ATP hydrolysis activity"/>
    <property type="evidence" value="ECO:0007669"/>
    <property type="project" value="InterPro"/>
</dbReference>
<dbReference type="SMART" id="SM00382">
    <property type="entry name" value="AAA"/>
    <property type="match status" value="1"/>
</dbReference>
<dbReference type="Gene3D" id="3.40.50.300">
    <property type="entry name" value="P-loop containing nucleotide triphosphate hydrolases"/>
    <property type="match status" value="1"/>
</dbReference>
<dbReference type="InterPro" id="IPR003439">
    <property type="entry name" value="ABC_transporter-like_ATP-bd"/>
</dbReference>
<reference evidence="4" key="1">
    <citation type="journal article" date="2014" name="Int. J. Syst. Evol. Microbiol.">
        <title>Complete genome sequence of Corynebacterium casei LMG S-19264T (=DSM 44701T), isolated from a smear-ripened cheese.</title>
        <authorList>
            <consortium name="US DOE Joint Genome Institute (JGI-PGF)"/>
            <person name="Walter F."/>
            <person name="Albersmeier A."/>
            <person name="Kalinowski J."/>
            <person name="Ruckert C."/>
        </authorList>
    </citation>
    <scope>NUCLEOTIDE SEQUENCE</scope>
    <source>
        <strain evidence="4">JCM 18487</strain>
    </source>
</reference>
<keyword evidence="2" id="KW-0067">ATP-binding</keyword>
<dbReference type="AlphaFoldDB" id="A0A917K9Z2"/>
<evidence type="ECO:0000259" key="3">
    <source>
        <dbReference type="PROSITE" id="PS50893"/>
    </source>
</evidence>
<keyword evidence="1" id="KW-0547">Nucleotide-binding</keyword>
<evidence type="ECO:0000313" key="4">
    <source>
        <dbReference type="EMBL" id="GGJ03844.1"/>
    </source>
</evidence>
<organism evidence="4 5">
    <name type="scientific">Alicyclobacillus cellulosilyticus</name>
    <dbReference type="NCBI Taxonomy" id="1003997"/>
    <lineage>
        <taxon>Bacteria</taxon>
        <taxon>Bacillati</taxon>
        <taxon>Bacillota</taxon>
        <taxon>Bacilli</taxon>
        <taxon>Bacillales</taxon>
        <taxon>Alicyclobacillaceae</taxon>
        <taxon>Alicyclobacillus</taxon>
    </lineage>
</organism>
<dbReference type="Pfam" id="PF00005">
    <property type="entry name" value="ABC_tran"/>
    <property type="match status" value="1"/>
</dbReference>
<dbReference type="PROSITE" id="PS00211">
    <property type="entry name" value="ABC_TRANSPORTER_1"/>
    <property type="match status" value="1"/>
</dbReference>
<dbReference type="EMBL" id="BMOY01000013">
    <property type="protein sequence ID" value="GGJ03844.1"/>
    <property type="molecule type" value="Genomic_DNA"/>
</dbReference>
<accession>A0A917K9Z2</accession>
<dbReference type="PANTHER" id="PTHR43067:SF3">
    <property type="entry name" value="MALTOSE ABC TRANSPORTER, ATP-BINDING PROTEIN"/>
    <property type="match status" value="1"/>
</dbReference>
<proteinExistence type="predicted"/>
<dbReference type="InterPro" id="IPR003593">
    <property type="entry name" value="AAA+_ATPase"/>
</dbReference>
<reference evidence="4" key="2">
    <citation type="submission" date="2020-09" db="EMBL/GenBank/DDBJ databases">
        <authorList>
            <person name="Sun Q."/>
            <person name="Ohkuma M."/>
        </authorList>
    </citation>
    <scope>NUCLEOTIDE SEQUENCE</scope>
    <source>
        <strain evidence="4">JCM 18487</strain>
    </source>
</reference>
<dbReference type="GO" id="GO:0005524">
    <property type="term" value="F:ATP binding"/>
    <property type="evidence" value="ECO:0007669"/>
    <property type="project" value="UniProtKB-KW"/>
</dbReference>
<evidence type="ECO:0000313" key="5">
    <source>
        <dbReference type="Proteomes" id="UP000637695"/>
    </source>
</evidence>
<feature type="domain" description="ABC transporter" evidence="3">
    <location>
        <begin position="5"/>
        <end position="212"/>
    </location>
</feature>
<name>A0A917K9Z2_9BACL</name>
<dbReference type="Proteomes" id="UP000637695">
    <property type="component" value="Unassembled WGS sequence"/>
</dbReference>
<protein>
    <recommendedName>
        <fullName evidence="3">ABC transporter domain-containing protein</fullName>
    </recommendedName>
</protein>
<keyword evidence="5" id="KW-1185">Reference proteome</keyword>
<sequence length="212" mass="23792">MKAIIQIKDLSIDYVTRYGTTHAVNNVSFDIPEGKVTALVGESGCGKTTLATAILGICSGVISQGQIVYNGRDILSFSKEELRQFRWQEVSMVFQAAQSALNPVMKIKDQFIQTVREHRDVSVAEIIKRTRELLEYVRLDPDLVLRSYPHELSGGMKQRVMIALSLILDPKVVILDEPTTALDVITQSYIFEILAKINRDFGTTMLLCFSHL</sequence>
<evidence type="ECO:0000256" key="1">
    <source>
        <dbReference type="ARBA" id="ARBA00022741"/>
    </source>
</evidence>
<dbReference type="InterPro" id="IPR027417">
    <property type="entry name" value="P-loop_NTPase"/>
</dbReference>
<dbReference type="SUPFAM" id="SSF52540">
    <property type="entry name" value="P-loop containing nucleoside triphosphate hydrolases"/>
    <property type="match status" value="1"/>
</dbReference>
<gene>
    <name evidence="4" type="ORF">GCM10010885_11360</name>
</gene>
<dbReference type="PANTHER" id="PTHR43067">
    <property type="entry name" value="OLIGOPEPTIDE/DIPEPTIDE ABC TRANSPORTER, ATPASE SUBUNIT"/>
    <property type="match status" value="1"/>
</dbReference>
<dbReference type="InterPro" id="IPR017871">
    <property type="entry name" value="ABC_transporter-like_CS"/>
</dbReference>
<dbReference type="CDD" id="cd03257">
    <property type="entry name" value="ABC_NikE_OppD_transporters"/>
    <property type="match status" value="1"/>
</dbReference>
<dbReference type="PROSITE" id="PS50893">
    <property type="entry name" value="ABC_TRANSPORTER_2"/>
    <property type="match status" value="1"/>
</dbReference>
<evidence type="ECO:0000256" key="2">
    <source>
        <dbReference type="ARBA" id="ARBA00022840"/>
    </source>
</evidence>
<comment type="caution">
    <text evidence="4">The sequence shown here is derived from an EMBL/GenBank/DDBJ whole genome shotgun (WGS) entry which is preliminary data.</text>
</comment>